<organism evidence="2 3">
    <name type="scientific">Chitinophaga chungangae</name>
    <dbReference type="NCBI Taxonomy" id="2821488"/>
    <lineage>
        <taxon>Bacteria</taxon>
        <taxon>Pseudomonadati</taxon>
        <taxon>Bacteroidota</taxon>
        <taxon>Chitinophagia</taxon>
        <taxon>Chitinophagales</taxon>
        <taxon>Chitinophagaceae</taxon>
        <taxon>Chitinophaga</taxon>
    </lineage>
</organism>
<dbReference type="Pfam" id="PF11297">
    <property type="entry name" value="DUF3098"/>
    <property type="match status" value="1"/>
</dbReference>
<comment type="caution">
    <text evidence="2">The sequence shown here is derived from an EMBL/GenBank/DDBJ whole genome shotgun (WGS) entry which is preliminary data.</text>
</comment>
<accession>A0ABS3YCP3</accession>
<feature type="transmembrane region" description="Helical" evidence="1">
    <location>
        <begin position="58"/>
        <end position="77"/>
    </location>
</feature>
<dbReference type="RefSeq" id="WP_209145426.1">
    <property type="nucleotide sequence ID" value="NZ_JAGHKP010000002.1"/>
</dbReference>
<evidence type="ECO:0000313" key="2">
    <source>
        <dbReference type="EMBL" id="MBO9152434.1"/>
    </source>
</evidence>
<dbReference type="Proteomes" id="UP000679126">
    <property type="component" value="Unassembled WGS sequence"/>
</dbReference>
<proteinExistence type="predicted"/>
<keyword evidence="1" id="KW-0812">Transmembrane</keyword>
<name>A0ABS3YCP3_9BACT</name>
<sequence>MAKEIKQGEQQSLFGKSNYQLMLAGVALIVIGFLLMMGGNSDDPSRFSPDEVYSFRRITLAPIVILLGLAVEVYAIMRKPKQ</sequence>
<gene>
    <name evidence="2" type="ORF">J7I43_09455</name>
</gene>
<keyword evidence="1" id="KW-0472">Membrane</keyword>
<evidence type="ECO:0000313" key="3">
    <source>
        <dbReference type="Proteomes" id="UP000679126"/>
    </source>
</evidence>
<protein>
    <submittedName>
        <fullName evidence="2">DUF3098 domain-containing protein</fullName>
    </submittedName>
</protein>
<dbReference type="InterPro" id="IPR021448">
    <property type="entry name" value="DUF3098"/>
</dbReference>
<keyword evidence="1" id="KW-1133">Transmembrane helix</keyword>
<dbReference type="EMBL" id="JAGHKP010000002">
    <property type="protein sequence ID" value="MBO9152434.1"/>
    <property type="molecule type" value="Genomic_DNA"/>
</dbReference>
<evidence type="ECO:0000256" key="1">
    <source>
        <dbReference type="SAM" id="Phobius"/>
    </source>
</evidence>
<keyword evidence="3" id="KW-1185">Reference proteome</keyword>
<feature type="transmembrane region" description="Helical" evidence="1">
    <location>
        <begin position="21"/>
        <end position="38"/>
    </location>
</feature>
<reference evidence="3" key="1">
    <citation type="submission" date="2021-03" db="EMBL/GenBank/DDBJ databases">
        <title>Assistant Professor.</title>
        <authorList>
            <person name="Huq M.A."/>
        </authorList>
    </citation>
    <scope>NUCLEOTIDE SEQUENCE [LARGE SCALE GENOMIC DNA]</scope>
    <source>
        <strain evidence="3">MAH-28</strain>
    </source>
</reference>